<dbReference type="InterPro" id="IPR004099">
    <property type="entry name" value="Pyr_nucl-diS_OxRdtase_dimer"/>
</dbReference>
<feature type="domain" description="Pyridine nucleotide-disulphide oxidoreductase dimerisation" evidence="7">
    <location>
        <begin position="326"/>
        <end position="427"/>
    </location>
</feature>
<comment type="cofactor">
    <cofactor evidence="1">
        <name>FAD</name>
        <dbReference type="ChEBI" id="CHEBI:57692"/>
    </cofactor>
</comment>
<evidence type="ECO:0000256" key="3">
    <source>
        <dbReference type="ARBA" id="ARBA00022630"/>
    </source>
</evidence>
<dbReference type="SUPFAM" id="SSF55424">
    <property type="entry name" value="FAD/NAD-linked reductases, dimerisation (C-terminal) domain"/>
    <property type="match status" value="1"/>
</dbReference>
<evidence type="ECO:0000259" key="8">
    <source>
        <dbReference type="Pfam" id="PF07992"/>
    </source>
</evidence>
<dbReference type="InterPro" id="IPR050260">
    <property type="entry name" value="FAD-bd_OxRdtase"/>
</dbReference>
<proteinExistence type="inferred from homology"/>
<sequence length="444" mass="47685">MDFLVIGGDAAGMSAASRAKRNKPDLNVTVLERSTDVSYSACGMPYNIADPAREIDDLVVRHAKVFRENQNINVLTGHCAETIDPADRTVSGVSSEGKAFKLPYDKLLIATGASPIIPDIPGTDLPGVMALKFLEDGRKIKGFLNHVKKVVIIGMGYIALEMCEALRSRNIDVDMVKPRPVFLPWMEQNMAQVVREEIQSHGVRLYPGHSVERIEKSAGGLKVVCPELTLEGDMVLLAIGVTPNSALAAEAGLKTGVKKAIATDNRLCTSDKNIFAAGDCADALHLVTGQKTWIPLALRANRAGWAVADNVCGRDVQLQGIVGTAVFKVFDFEVARAGLNAEEAAAAGFEPAEVMIRTSSRAHAHPGASKIWVYMTGDKKSGRLLGVQMVGREGAAHRINAPAVALHSEMTVEQFAQSDLAYAPPFGPVWDPLLTAANQLLKKM</sequence>
<evidence type="ECO:0000256" key="6">
    <source>
        <dbReference type="ARBA" id="ARBA00023284"/>
    </source>
</evidence>
<dbReference type="PANTHER" id="PTHR43429:SF1">
    <property type="entry name" value="NAD(P)H SULFUR OXIDOREDUCTASE (COA-DEPENDENT)"/>
    <property type="match status" value="1"/>
</dbReference>
<dbReference type="InterPro" id="IPR016156">
    <property type="entry name" value="FAD/NAD-linked_Rdtase_dimer_sf"/>
</dbReference>
<dbReference type="PRINTS" id="PR00411">
    <property type="entry name" value="PNDRDTASEI"/>
</dbReference>
<dbReference type="Pfam" id="PF02852">
    <property type="entry name" value="Pyr_redox_dim"/>
    <property type="match status" value="1"/>
</dbReference>
<comment type="similarity">
    <text evidence="2">Belongs to the class-III pyridine nucleotide-disulfide oxidoreductase family.</text>
</comment>
<dbReference type="KEGG" id="dmm:dnm_038310"/>
<dbReference type="Pfam" id="PF07992">
    <property type="entry name" value="Pyr_redox_2"/>
    <property type="match status" value="1"/>
</dbReference>
<evidence type="ECO:0000256" key="1">
    <source>
        <dbReference type="ARBA" id="ARBA00001974"/>
    </source>
</evidence>
<feature type="domain" description="FAD/NAD(P)-binding" evidence="8">
    <location>
        <begin position="2"/>
        <end position="302"/>
    </location>
</feature>
<name>A0A975GNI0_9BACT</name>
<dbReference type="InterPro" id="IPR023753">
    <property type="entry name" value="FAD/NAD-binding_dom"/>
</dbReference>
<dbReference type="InterPro" id="IPR036188">
    <property type="entry name" value="FAD/NAD-bd_sf"/>
</dbReference>
<dbReference type="RefSeq" id="WP_207682835.1">
    <property type="nucleotide sequence ID" value="NZ_CP061800.1"/>
</dbReference>
<evidence type="ECO:0000313" key="10">
    <source>
        <dbReference type="Proteomes" id="UP000663722"/>
    </source>
</evidence>
<dbReference type="Gene3D" id="3.50.50.60">
    <property type="entry name" value="FAD/NAD(P)-binding domain"/>
    <property type="match status" value="2"/>
</dbReference>
<keyword evidence="10" id="KW-1185">Reference proteome</keyword>
<dbReference type="GO" id="GO:0016491">
    <property type="term" value="F:oxidoreductase activity"/>
    <property type="evidence" value="ECO:0007669"/>
    <property type="project" value="UniProtKB-KW"/>
</dbReference>
<protein>
    <submittedName>
        <fullName evidence="9">FAD-dependent pyridine nucleotide-disulfide oxidoreductase</fullName>
    </submittedName>
</protein>
<dbReference type="SUPFAM" id="SSF51905">
    <property type="entry name" value="FAD/NAD(P)-binding domain"/>
    <property type="match status" value="1"/>
</dbReference>
<evidence type="ECO:0000313" key="9">
    <source>
        <dbReference type="EMBL" id="QTA87794.1"/>
    </source>
</evidence>
<keyword evidence="6" id="KW-0676">Redox-active center</keyword>
<dbReference type="AlphaFoldDB" id="A0A975GNI0"/>
<organism evidence="9 10">
    <name type="scientific">Desulfonema magnum</name>
    <dbReference type="NCBI Taxonomy" id="45655"/>
    <lineage>
        <taxon>Bacteria</taxon>
        <taxon>Pseudomonadati</taxon>
        <taxon>Thermodesulfobacteriota</taxon>
        <taxon>Desulfobacteria</taxon>
        <taxon>Desulfobacterales</taxon>
        <taxon>Desulfococcaceae</taxon>
        <taxon>Desulfonema</taxon>
    </lineage>
</organism>
<keyword evidence="4" id="KW-0274">FAD</keyword>
<dbReference type="PRINTS" id="PR00368">
    <property type="entry name" value="FADPNR"/>
</dbReference>
<evidence type="ECO:0000256" key="5">
    <source>
        <dbReference type="ARBA" id="ARBA00023002"/>
    </source>
</evidence>
<keyword evidence="5" id="KW-0560">Oxidoreductase</keyword>
<evidence type="ECO:0000259" key="7">
    <source>
        <dbReference type="Pfam" id="PF02852"/>
    </source>
</evidence>
<reference evidence="9" key="1">
    <citation type="journal article" date="2021" name="Microb. Physiol.">
        <title>Proteogenomic Insights into the Physiology of Marine, Sulfate-Reducing, Filamentous Desulfonema limicola and Desulfonema magnum.</title>
        <authorList>
            <person name="Schnaars V."/>
            <person name="Wohlbrand L."/>
            <person name="Scheve S."/>
            <person name="Hinrichs C."/>
            <person name="Reinhardt R."/>
            <person name="Rabus R."/>
        </authorList>
    </citation>
    <scope>NUCLEOTIDE SEQUENCE</scope>
    <source>
        <strain evidence="9">4be13</strain>
    </source>
</reference>
<accession>A0A975GNI0</accession>
<dbReference type="PANTHER" id="PTHR43429">
    <property type="entry name" value="PYRIDINE NUCLEOTIDE-DISULFIDE OXIDOREDUCTASE DOMAIN-CONTAINING"/>
    <property type="match status" value="1"/>
</dbReference>
<evidence type="ECO:0000256" key="4">
    <source>
        <dbReference type="ARBA" id="ARBA00022827"/>
    </source>
</evidence>
<dbReference type="Proteomes" id="UP000663722">
    <property type="component" value="Chromosome"/>
</dbReference>
<keyword evidence="3" id="KW-0285">Flavoprotein</keyword>
<dbReference type="EMBL" id="CP061800">
    <property type="protein sequence ID" value="QTA87794.1"/>
    <property type="molecule type" value="Genomic_DNA"/>
</dbReference>
<evidence type="ECO:0000256" key="2">
    <source>
        <dbReference type="ARBA" id="ARBA00009130"/>
    </source>
</evidence>
<gene>
    <name evidence="9" type="ORF">dnm_038310</name>
</gene>